<dbReference type="PROSITE" id="PS00098">
    <property type="entry name" value="THIOLASE_1"/>
    <property type="match status" value="1"/>
</dbReference>
<dbReference type="RefSeq" id="WP_057893461.1">
    <property type="nucleotide sequence ID" value="NZ_AYZQ01000001.1"/>
</dbReference>
<evidence type="ECO:0000256" key="2">
    <source>
        <dbReference type="ARBA" id="ARBA00012705"/>
    </source>
</evidence>
<dbReference type="InterPro" id="IPR020615">
    <property type="entry name" value="Thiolase_acyl_enz_int_AS"/>
</dbReference>
<dbReference type="InterPro" id="IPR020610">
    <property type="entry name" value="Thiolase_AS"/>
</dbReference>
<dbReference type="NCBIfam" id="TIGR01930">
    <property type="entry name" value="AcCoA-C-Actrans"/>
    <property type="match status" value="1"/>
</dbReference>
<evidence type="ECO:0000313" key="11">
    <source>
        <dbReference type="Proteomes" id="UP000051672"/>
    </source>
</evidence>
<dbReference type="CDD" id="cd00751">
    <property type="entry name" value="thiolase"/>
    <property type="match status" value="1"/>
</dbReference>
<organism evidence="10 11">
    <name type="scientific">Lacticaseibacillus brantae DSM 23927</name>
    <dbReference type="NCBI Taxonomy" id="1423727"/>
    <lineage>
        <taxon>Bacteria</taxon>
        <taxon>Bacillati</taxon>
        <taxon>Bacillota</taxon>
        <taxon>Bacilli</taxon>
        <taxon>Lactobacillales</taxon>
        <taxon>Lactobacillaceae</taxon>
        <taxon>Lacticaseibacillus</taxon>
    </lineage>
</organism>
<sequence length="393" mass="40819">MTEVVVVSAKRTPIGKFGGALASVNAVDLGIIASQAAISAAGIAPNRIDQAIFGNVLQANSGQNIARQIGLGSGLSQSSTAMTINEVCGSGLKAIRLGEAAIRLGDADVVLVGGTESMSQVPFYAPSMRQGQLYGHTTFIDGVVRDGLTDAFSGEAMGMTAENVASQYHVSRQEQDEFALASHQKAIAAQTNDWFAQEMVPVTIKTRKGETVVDRDEAVRADTSLEKLARLKPAFTPDGTVTAGNASGINDGASALVLMNKAVADREGIPYLARLTGYKEVGIDPEIMGYAPKLAIEALLAQQEIDVAAIDRFEINEAFAAQSVAVARDLGIDANRLNVAGGAIALGHPLGDSGARIMTTLIHGLIRDHQETGIASLCIGGGLGIAMQVQAHG</sequence>
<dbReference type="Gene3D" id="3.40.47.10">
    <property type="match status" value="2"/>
</dbReference>
<dbReference type="FunFam" id="3.40.47.10:FF:000010">
    <property type="entry name" value="Acetyl-CoA acetyltransferase (Thiolase)"/>
    <property type="match status" value="1"/>
</dbReference>
<dbReference type="EC" id="2.3.1.9" evidence="2"/>
<dbReference type="STRING" id="1423727.FC34_GL000137"/>
<dbReference type="InterPro" id="IPR002155">
    <property type="entry name" value="Thiolase"/>
</dbReference>
<dbReference type="PANTHER" id="PTHR18919:SF107">
    <property type="entry name" value="ACETYL-COA ACETYLTRANSFERASE, CYTOSOLIC"/>
    <property type="match status" value="1"/>
</dbReference>
<comment type="similarity">
    <text evidence="1 7">Belongs to the thiolase-like superfamily. Thiolase family.</text>
</comment>
<dbReference type="OrthoDB" id="9764892at2"/>
<dbReference type="PIRSF" id="PIRSF000429">
    <property type="entry name" value="Ac-CoA_Ac_transf"/>
    <property type="match status" value="1"/>
</dbReference>
<reference evidence="10 11" key="1">
    <citation type="journal article" date="2015" name="Genome Announc.">
        <title>Expanding the biotechnology potential of lactobacilli through comparative genomics of 213 strains and associated genera.</title>
        <authorList>
            <person name="Sun Z."/>
            <person name="Harris H.M."/>
            <person name="McCann A."/>
            <person name="Guo C."/>
            <person name="Argimon S."/>
            <person name="Zhang W."/>
            <person name="Yang X."/>
            <person name="Jeffery I.B."/>
            <person name="Cooney J.C."/>
            <person name="Kagawa T.F."/>
            <person name="Liu W."/>
            <person name="Song Y."/>
            <person name="Salvetti E."/>
            <person name="Wrobel A."/>
            <person name="Rasinkangas P."/>
            <person name="Parkhill J."/>
            <person name="Rea M.C."/>
            <person name="O'Sullivan O."/>
            <person name="Ritari J."/>
            <person name="Douillard F.P."/>
            <person name="Paul Ross R."/>
            <person name="Yang R."/>
            <person name="Briner A.E."/>
            <person name="Felis G.E."/>
            <person name="de Vos W.M."/>
            <person name="Barrangou R."/>
            <person name="Klaenhammer T.R."/>
            <person name="Caufield P.W."/>
            <person name="Cui Y."/>
            <person name="Zhang H."/>
            <person name="O'Toole P.W."/>
        </authorList>
    </citation>
    <scope>NUCLEOTIDE SEQUENCE [LARGE SCALE GENOMIC DNA]</scope>
    <source>
        <strain evidence="10 11">DSM 23927</strain>
    </source>
</reference>
<dbReference type="PROSITE" id="PS00737">
    <property type="entry name" value="THIOLASE_2"/>
    <property type="match status" value="1"/>
</dbReference>
<protein>
    <recommendedName>
        <fullName evidence="2">acetyl-CoA C-acetyltransferase</fullName>
        <ecNumber evidence="2">2.3.1.9</ecNumber>
    </recommendedName>
    <alternativeName>
        <fullName evidence="5">Acetoacetyl-CoA thiolase</fullName>
    </alternativeName>
</protein>
<feature type="active site" description="Proton acceptor" evidence="6">
    <location>
        <position position="378"/>
    </location>
</feature>
<dbReference type="GO" id="GO:0003985">
    <property type="term" value="F:acetyl-CoA C-acetyltransferase activity"/>
    <property type="evidence" value="ECO:0007669"/>
    <property type="project" value="UniProtKB-EC"/>
</dbReference>
<dbReference type="PATRIC" id="fig|1423727.3.peg.137"/>
<evidence type="ECO:0000256" key="4">
    <source>
        <dbReference type="ARBA" id="ARBA00023315"/>
    </source>
</evidence>
<dbReference type="SUPFAM" id="SSF53901">
    <property type="entry name" value="Thiolase-like"/>
    <property type="match status" value="2"/>
</dbReference>
<proteinExistence type="inferred from homology"/>
<feature type="domain" description="Thiolase C-terminal" evidence="9">
    <location>
        <begin position="271"/>
        <end position="390"/>
    </location>
</feature>
<dbReference type="InterPro" id="IPR016039">
    <property type="entry name" value="Thiolase-like"/>
</dbReference>
<feature type="domain" description="Thiolase N-terminal" evidence="8">
    <location>
        <begin position="4"/>
        <end position="261"/>
    </location>
</feature>
<dbReference type="Proteomes" id="UP000051672">
    <property type="component" value="Unassembled WGS sequence"/>
</dbReference>
<evidence type="ECO:0000259" key="8">
    <source>
        <dbReference type="Pfam" id="PF00108"/>
    </source>
</evidence>
<evidence type="ECO:0000256" key="3">
    <source>
        <dbReference type="ARBA" id="ARBA00022679"/>
    </source>
</evidence>
<evidence type="ECO:0000256" key="5">
    <source>
        <dbReference type="ARBA" id="ARBA00030755"/>
    </source>
</evidence>
<dbReference type="AlphaFoldDB" id="A0A0R2AZD2"/>
<name>A0A0R2AZD2_9LACO</name>
<dbReference type="EMBL" id="AYZQ01000001">
    <property type="protein sequence ID" value="KRM72432.1"/>
    <property type="molecule type" value="Genomic_DNA"/>
</dbReference>
<keyword evidence="11" id="KW-1185">Reference proteome</keyword>
<evidence type="ECO:0000256" key="1">
    <source>
        <dbReference type="ARBA" id="ARBA00010982"/>
    </source>
</evidence>
<dbReference type="InterPro" id="IPR020613">
    <property type="entry name" value="Thiolase_CS"/>
</dbReference>
<feature type="active site" description="Acyl-thioester intermediate" evidence="6">
    <location>
        <position position="88"/>
    </location>
</feature>
<accession>A0A0R2AZD2</accession>
<dbReference type="InterPro" id="IPR020617">
    <property type="entry name" value="Thiolase_C"/>
</dbReference>
<evidence type="ECO:0000259" key="9">
    <source>
        <dbReference type="Pfam" id="PF02803"/>
    </source>
</evidence>
<evidence type="ECO:0000256" key="6">
    <source>
        <dbReference type="PIRSR" id="PIRSR000429-1"/>
    </source>
</evidence>
<gene>
    <name evidence="10" type="ORF">FC34_GL000137</name>
</gene>
<evidence type="ECO:0000256" key="7">
    <source>
        <dbReference type="RuleBase" id="RU003557"/>
    </source>
</evidence>
<dbReference type="Pfam" id="PF02803">
    <property type="entry name" value="Thiolase_C"/>
    <property type="match status" value="1"/>
</dbReference>
<evidence type="ECO:0000313" key="10">
    <source>
        <dbReference type="EMBL" id="KRM72432.1"/>
    </source>
</evidence>
<dbReference type="PROSITE" id="PS00099">
    <property type="entry name" value="THIOLASE_3"/>
    <property type="match status" value="1"/>
</dbReference>
<keyword evidence="3 7" id="KW-0808">Transferase</keyword>
<feature type="active site" description="Proton acceptor" evidence="6">
    <location>
        <position position="348"/>
    </location>
</feature>
<comment type="caution">
    <text evidence="10">The sequence shown here is derived from an EMBL/GenBank/DDBJ whole genome shotgun (WGS) entry which is preliminary data.</text>
</comment>
<dbReference type="InterPro" id="IPR020616">
    <property type="entry name" value="Thiolase_N"/>
</dbReference>
<dbReference type="Pfam" id="PF00108">
    <property type="entry name" value="Thiolase_N"/>
    <property type="match status" value="1"/>
</dbReference>
<keyword evidence="4 7" id="KW-0012">Acyltransferase</keyword>
<dbReference type="PANTHER" id="PTHR18919">
    <property type="entry name" value="ACETYL-COA C-ACYLTRANSFERASE"/>
    <property type="match status" value="1"/>
</dbReference>